<keyword evidence="3 12" id="KW-0479">Metal-binding</keyword>
<evidence type="ECO:0000256" key="10">
    <source>
        <dbReference type="ARBA" id="ARBA00023235"/>
    </source>
</evidence>
<dbReference type="Proteomes" id="UP000254572">
    <property type="component" value="Unassembled WGS sequence"/>
</dbReference>
<feature type="binding site" evidence="12">
    <location>
        <position position="453"/>
    </location>
    <ligand>
        <name>Zn(2+)</name>
        <dbReference type="ChEBI" id="CHEBI:29105"/>
        <label>2</label>
    </ligand>
</feature>
<dbReference type="SUPFAM" id="SSF52540">
    <property type="entry name" value="P-loop containing nucleoside triphosphate hydrolases"/>
    <property type="match status" value="2"/>
</dbReference>
<protein>
    <recommendedName>
        <fullName evidence="12">Replication restart protein PriA</fullName>
    </recommendedName>
    <alternativeName>
        <fullName evidence="12">ATP-dependent DNA helicase PriA</fullName>
        <ecNumber evidence="12">5.6.2.4</ecNumber>
    </alternativeName>
    <alternativeName>
        <fullName evidence="12">DNA 3'-5' helicase PriA</fullName>
    </alternativeName>
</protein>
<dbReference type="Pfam" id="PF17764">
    <property type="entry name" value="PriA_3primeBD"/>
    <property type="match status" value="1"/>
</dbReference>
<dbReference type="GO" id="GO:0005524">
    <property type="term" value="F:ATP binding"/>
    <property type="evidence" value="ECO:0007669"/>
    <property type="project" value="UniProtKB-UniRule"/>
</dbReference>
<evidence type="ECO:0000256" key="9">
    <source>
        <dbReference type="ARBA" id="ARBA00023125"/>
    </source>
</evidence>
<evidence type="ECO:0000256" key="3">
    <source>
        <dbReference type="ARBA" id="ARBA00022723"/>
    </source>
</evidence>
<dbReference type="Pfam" id="PF00270">
    <property type="entry name" value="DEAD"/>
    <property type="match status" value="1"/>
</dbReference>
<evidence type="ECO:0000256" key="6">
    <source>
        <dbReference type="ARBA" id="ARBA00022806"/>
    </source>
</evidence>
<comment type="similarity">
    <text evidence="12">Belongs to the helicase family. PriA subfamily.</text>
</comment>
<dbReference type="GO" id="GO:0043138">
    <property type="term" value="F:3'-5' DNA helicase activity"/>
    <property type="evidence" value="ECO:0007669"/>
    <property type="project" value="UniProtKB-EC"/>
</dbReference>
<keyword evidence="7 12" id="KW-0862">Zinc</keyword>
<comment type="catalytic activity">
    <reaction evidence="11 12">
        <text>ATP + H2O = ADP + phosphate + H(+)</text>
        <dbReference type="Rhea" id="RHEA:13065"/>
        <dbReference type="ChEBI" id="CHEBI:15377"/>
        <dbReference type="ChEBI" id="CHEBI:15378"/>
        <dbReference type="ChEBI" id="CHEBI:30616"/>
        <dbReference type="ChEBI" id="CHEBI:43474"/>
        <dbReference type="ChEBI" id="CHEBI:456216"/>
        <dbReference type="EC" id="5.6.2.4"/>
    </reaction>
</comment>
<feature type="binding site" evidence="12">
    <location>
        <position position="429"/>
    </location>
    <ligand>
        <name>Zn(2+)</name>
        <dbReference type="ChEBI" id="CHEBI:29105"/>
        <label>1</label>
    </ligand>
</feature>
<evidence type="ECO:0000256" key="8">
    <source>
        <dbReference type="ARBA" id="ARBA00022840"/>
    </source>
</evidence>
<dbReference type="InterPro" id="IPR040498">
    <property type="entry name" value="PriA_CRR"/>
</dbReference>
<keyword evidence="15" id="KW-1185">Reference proteome</keyword>
<feature type="binding site" evidence="12">
    <location>
        <position position="456"/>
    </location>
    <ligand>
        <name>Zn(2+)</name>
        <dbReference type="ChEBI" id="CHEBI:29105"/>
        <label>2</label>
    </ligand>
</feature>
<feature type="binding site" evidence="12">
    <location>
        <position position="435"/>
    </location>
    <ligand>
        <name>Zn(2+)</name>
        <dbReference type="ChEBI" id="CHEBI:29105"/>
        <label>2</label>
    </ligand>
</feature>
<dbReference type="SMART" id="SM00490">
    <property type="entry name" value="HELICc"/>
    <property type="match status" value="1"/>
</dbReference>
<dbReference type="InterPro" id="IPR027417">
    <property type="entry name" value="P-loop_NTPase"/>
</dbReference>
<dbReference type="OrthoDB" id="9759544at2"/>
<evidence type="ECO:0000256" key="7">
    <source>
        <dbReference type="ARBA" id="ARBA00022833"/>
    </source>
</evidence>
<feature type="domain" description="Helicase ATP-binding" evidence="13">
    <location>
        <begin position="201"/>
        <end position="367"/>
    </location>
</feature>
<dbReference type="AlphaFoldDB" id="A0A381EFP9"/>
<evidence type="ECO:0000256" key="1">
    <source>
        <dbReference type="ARBA" id="ARBA00022515"/>
    </source>
</evidence>
<dbReference type="InterPro" id="IPR005259">
    <property type="entry name" value="PriA"/>
</dbReference>
<dbReference type="EC" id="5.6.2.4" evidence="12"/>
<comment type="function">
    <text evidence="12">Initiates the restart of stalled replication forks, which reloads the replicative helicase on sites other than the origin of replication. Recognizes and binds to abandoned replication forks and remodels them to uncover a helicase loading site. Promotes assembly of the primosome at these replication forks.</text>
</comment>
<dbReference type="RefSeq" id="WP_115612705.1">
    <property type="nucleotide sequence ID" value="NZ_JBHLZC010000001.1"/>
</dbReference>
<dbReference type="GO" id="GO:1990077">
    <property type="term" value="C:primosome complex"/>
    <property type="evidence" value="ECO:0007669"/>
    <property type="project" value="UniProtKB-UniRule"/>
</dbReference>
<keyword evidence="9 12" id="KW-0238">DNA-binding</keyword>
<dbReference type="Gene3D" id="3.40.50.300">
    <property type="entry name" value="P-loop containing nucleotide triphosphate hydrolases"/>
    <property type="match status" value="2"/>
</dbReference>
<proteinExistence type="inferred from homology"/>
<organism evidence="14 15">
    <name type="scientific">Cardiobacterium valvarum</name>
    <dbReference type="NCBI Taxonomy" id="194702"/>
    <lineage>
        <taxon>Bacteria</taxon>
        <taxon>Pseudomonadati</taxon>
        <taxon>Pseudomonadota</taxon>
        <taxon>Gammaproteobacteria</taxon>
        <taxon>Cardiobacteriales</taxon>
        <taxon>Cardiobacteriaceae</taxon>
        <taxon>Cardiobacterium</taxon>
    </lineage>
</organism>
<keyword evidence="1 12" id="KW-0639">Primosome</keyword>
<dbReference type="SMART" id="SM00487">
    <property type="entry name" value="DEXDc"/>
    <property type="match status" value="1"/>
</dbReference>
<feature type="binding site" evidence="12">
    <location>
        <position position="438"/>
    </location>
    <ligand>
        <name>Zn(2+)</name>
        <dbReference type="ChEBI" id="CHEBI:29105"/>
        <label>2</label>
    </ligand>
</feature>
<dbReference type="PANTHER" id="PTHR30580:SF0">
    <property type="entry name" value="PRIMOSOMAL PROTEIN N"/>
    <property type="match status" value="1"/>
</dbReference>
<dbReference type="PROSITE" id="PS51192">
    <property type="entry name" value="HELICASE_ATP_BIND_1"/>
    <property type="match status" value="1"/>
</dbReference>
<dbReference type="EMBL" id="UFUW01000001">
    <property type="protein sequence ID" value="SUX25780.1"/>
    <property type="molecule type" value="Genomic_DNA"/>
</dbReference>
<feature type="binding site" evidence="12">
    <location>
        <position position="426"/>
    </location>
    <ligand>
        <name>Zn(2+)</name>
        <dbReference type="ChEBI" id="CHEBI:29105"/>
        <label>1</label>
    </ligand>
</feature>
<dbReference type="PANTHER" id="PTHR30580">
    <property type="entry name" value="PRIMOSOMAL PROTEIN N"/>
    <property type="match status" value="1"/>
</dbReference>
<evidence type="ECO:0000256" key="2">
    <source>
        <dbReference type="ARBA" id="ARBA00022705"/>
    </source>
</evidence>
<dbReference type="InterPro" id="IPR041222">
    <property type="entry name" value="PriA_3primeBD"/>
</dbReference>
<keyword evidence="4 12" id="KW-0547">Nucleotide-binding</keyword>
<dbReference type="InterPro" id="IPR001650">
    <property type="entry name" value="Helicase_C-like"/>
</dbReference>
<feature type="binding site" evidence="12">
    <location>
        <position position="466"/>
    </location>
    <ligand>
        <name>Zn(2+)</name>
        <dbReference type="ChEBI" id="CHEBI:29105"/>
        <label>1</label>
    </ligand>
</feature>
<dbReference type="FunFam" id="3.40.50.300:FF:000489">
    <property type="entry name" value="Primosome assembly protein PriA"/>
    <property type="match status" value="1"/>
</dbReference>
<reference evidence="14 15" key="1">
    <citation type="submission" date="2018-06" db="EMBL/GenBank/DDBJ databases">
        <authorList>
            <consortium name="Pathogen Informatics"/>
            <person name="Doyle S."/>
        </authorList>
    </citation>
    <scope>NUCLEOTIDE SEQUENCE [LARGE SCALE GENOMIC DNA]</scope>
    <source>
        <strain evidence="14 15">NCTC13294</strain>
    </source>
</reference>
<keyword evidence="2 12" id="KW-0235">DNA replication</keyword>
<dbReference type="GO" id="GO:0006310">
    <property type="term" value="P:DNA recombination"/>
    <property type="evidence" value="ECO:0007669"/>
    <property type="project" value="InterPro"/>
</dbReference>
<evidence type="ECO:0000256" key="12">
    <source>
        <dbReference type="HAMAP-Rule" id="MF_00983"/>
    </source>
</evidence>
<keyword evidence="8 12" id="KW-0067">ATP-binding</keyword>
<dbReference type="NCBIfam" id="NF004067">
    <property type="entry name" value="PRK05580.1-4"/>
    <property type="match status" value="1"/>
</dbReference>
<dbReference type="GO" id="GO:0006269">
    <property type="term" value="P:DNA replication, synthesis of primer"/>
    <property type="evidence" value="ECO:0007669"/>
    <property type="project" value="UniProtKB-KW"/>
</dbReference>
<evidence type="ECO:0000256" key="4">
    <source>
        <dbReference type="ARBA" id="ARBA00022741"/>
    </source>
</evidence>
<feature type="binding site" evidence="12">
    <location>
        <position position="469"/>
    </location>
    <ligand>
        <name>Zn(2+)</name>
        <dbReference type="ChEBI" id="CHEBI:29105"/>
        <label>1</label>
    </ligand>
</feature>
<dbReference type="HAMAP" id="MF_00983">
    <property type="entry name" value="PriA"/>
    <property type="match status" value="1"/>
</dbReference>
<dbReference type="GO" id="GO:0006270">
    <property type="term" value="P:DNA replication initiation"/>
    <property type="evidence" value="ECO:0007669"/>
    <property type="project" value="TreeGrafter"/>
</dbReference>
<evidence type="ECO:0000256" key="11">
    <source>
        <dbReference type="ARBA" id="ARBA00048988"/>
    </source>
</evidence>
<name>A0A381EFP9_9GAMM</name>
<dbReference type="GO" id="GO:0008270">
    <property type="term" value="F:zinc ion binding"/>
    <property type="evidence" value="ECO:0007669"/>
    <property type="project" value="UniProtKB-UniRule"/>
</dbReference>
<accession>A0A381EFP9</accession>
<evidence type="ECO:0000313" key="15">
    <source>
        <dbReference type="Proteomes" id="UP000254572"/>
    </source>
</evidence>
<evidence type="ECO:0000256" key="5">
    <source>
        <dbReference type="ARBA" id="ARBA00022801"/>
    </source>
</evidence>
<evidence type="ECO:0000259" key="13">
    <source>
        <dbReference type="PROSITE" id="PS51192"/>
    </source>
</evidence>
<dbReference type="GO" id="GO:0003677">
    <property type="term" value="F:DNA binding"/>
    <property type="evidence" value="ECO:0007669"/>
    <property type="project" value="UniProtKB-UniRule"/>
</dbReference>
<dbReference type="Pfam" id="PF18074">
    <property type="entry name" value="PriA_C"/>
    <property type="match status" value="1"/>
</dbReference>
<gene>
    <name evidence="12 14" type="primary">priA</name>
    <name evidence="14" type="ORF">NCTC13294_02669</name>
</gene>
<keyword evidence="10 12" id="KW-0413">Isomerase</keyword>
<dbReference type="GO" id="GO:0006302">
    <property type="term" value="P:double-strand break repair"/>
    <property type="evidence" value="ECO:0007669"/>
    <property type="project" value="InterPro"/>
</dbReference>
<dbReference type="InterPro" id="IPR011545">
    <property type="entry name" value="DEAD/DEAH_box_helicase_dom"/>
</dbReference>
<dbReference type="Gene3D" id="3.40.1440.60">
    <property type="entry name" value="PriA, 3(prime) DNA-binding domain"/>
    <property type="match status" value="1"/>
</dbReference>
<dbReference type="Pfam" id="PF18319">
    <property type="entry name" value="Zn_ribbon_PriA"/>
    <property type="match status" value="1"/>
</dbReference>
<sequence length="723" mass="77757">MTAMRKVSVAVPRPLAGCFDYLCAGPVTVGARVRVPFGRDRVIGVVLAVADVDGASGLKTVEAVLDSAPLLDAAQLALLRFAARYYQHPIGEVVQAALPVPLREGRPVLRQLPRRWRLTEAGVAAQAGRLGAKQAAALTYLAAHGEADEAALREACPASPAWLMDLQRRGWLACHESWRGVAAEAVAAPTLNDAQATALAALPLAGHSVTLLDGVTGSGKTEVYLRWIERLSTDGGQVLLLVPEIGLVQALAARLAARLAGQVAVSHSALADGARLDNWLAVRAGEAQVLVGTRSAVFAPFADLRGIIIDEEHDGAYKQQDGFRYHARDLAVVRARQAGVPLLLGSATPSLETLQHAWAGAWQHLRLPVRAATAAMPAVRILDMRGAEASGGLAHELMRAMRQTLAAGGQVMLFLNRRGYAPLLRCDACGWCSECPACDAMTTVHTASRQLQCHHCGRAQPMPLHCPACGSSDGLQMIGLGTQRLEQTVARQFPQARVLRIDSDAFTTSRQFEAAVAQVHAGAVDIILGTQWLSKGHHFPNLHLVAIVDADQALFSVDYRGEERLAQLLVQVGGRAGREMESAGQVWVQTRQPQHPVFGVLTAPYETTARRLDSERHTAGLPPHSAQVSLLARHRDAARVMQALAFTRDGAQAAGIGRDWQWFGPAPAVMPRKDGQQRAQLLVQAADKNSLQRELPQLVAWLQAQAKAFRVRCAVDVDPLWLE</sequence>
<dbReference type="InterPro" id="IPR014001">
    <property type="entry name" value="Helicase_ATP-bd"/>
</dbReference>
<dbReference type="NCBIfam" id="TIGR00595">
    <property type="entry name" value="priA"/>
    <property type="match status" value="1"/>
</dbReference>
<keyword evidence="6 12" id="KW-0347">Helicase</keyword>
<comment type="catalytic activity">
    <reaction evidence="12">
        <text>Couples ATP hydrolysis with the unwinding of duplex DNA by translocating in the 3'-5' direction.</text>
        <dbReference type="EC" id="5.6.2.4"/>
    </reaction>
</comment>
<keyword evidence="5 12" id="KW-0378">Hydrolase</keyword>
<dbReference type="InterPro" id="IPR042115">
    <property type="entry name" value="PriA_3primeBD_sf"/>
</dbReference>
<dbReference type="GO" id="GO:0016887">
    <property type="term" value="F:ATP hydrolysis activity"/>
    <property type="evidence" value="ECO:0007669"/>
    <property type="project" value="RHEA"/>
</dbReference>
<comment type="subunit">
    <text evidence="12">Component of the replication restart primosome.</text>
</comment>
<comment type="cofactor">
    <cofactor evidence="12">
        <name>Zn(2+)</name>
        <dbReference type="ChEBI" id="CHEBI:29105"/>
    </cofactor>
    <text evidence="12">Binds 2 zinc ions per subunit.</text>
</comment>
<dbReference type="InterPro" id="IPR041236">
    <property type="entry name" value="PriA_C"/>
</dbReference>
<evidence type="ECO:0000313" key="14">
    <source>
        <dbReference type="EMBL" id="SUX25780.1"/>
    </source>
</evidence>